<evidence type="ECO:0000259" key="11">
    <source>
        <dbReference type="PROSITE" id="PS50850"/>
    </source>
</evidence>
<keyword evidence="4" id="KW-0762">Sugar transport</keyword>
<evidence type="ECO:0000256" key="6">
    <source>
        <dbReference type="ARBA" id="ARBA00022847"/>
    </source>
</evidence>
<keyword evidence="6" id="KW-0769">Symport</keyword>
<organism evidence="12 13">
    <name type="scientific">Escallonia rubra</name>
    <dbReference type="NCBI Taxonomy" id="112253"/>
    <lineage>
        <taxon>Eukaryota</taxon>
        <taxon>Viridiplantae</taxon>
        <taxon>Streptophyta</taxon>
        <taxon>Embryophyta</taxon>
        <taxon>Tracheophyta</taxon>
        <taxon>Spermatophyta</taxon>
        <taxon>Magnoliopsida</taxon>
        <taxon>eudicotyledons</taxon>
        <taxon>Gunneridae</taxon>
        <taxon>Pentapetalae</taxon>
        <taxon>asterids</taxon>
        <taxon>campanulids</taxon>
        <taxon>Escalloniales</taxon>
        <taxon>Escalloniaceae</taxon>
        <taxon>Escallonia</taxon>
    </lineage>
</organism>
<comment type="similarity">
    <text evidence="2">Belongs to the major facilitator superfamily. Sugar transporter (TC 2.A.1.1) family.</text>
</comment>
<feature type="transmembrane region" description="Helical" evidence="10">
    <location>
        <begin position="68"/>
        <end position="88"/>
    </location>
</feature>
<dbReference type="PRINTS" id="PR00171">
    <property type="entry name" value="SUGRTRNSPORT"/>
</dbReference>
<sequence length="168" mass="18320">MVLLGKRGVGTPVGLLGTWCSVFFAAAVGGFIFGYDLGISGGVTSMTPFLKEFSHLFIGRRSWTNPQIILTLFTSSLYLAVVLSSFFASTVTRRFGRMRTMMLGGTVFFIGAVLNDAAVHLWMLILGRILLGFGVGFANHKQFGRDESKPKSAIVKISTHGKYKRVTT</sequence>
<evidence type="ECO:0000256" key="1">
    <source>
        <dbReference type="ARBA" id="ARBA00004141"/>
    </source>
</evidence>
<dbReference type="InterPro" id="IPR036259">
    <property type="entry name" value="MFS_trans_sf"/>
</dbReference>
<dbReference type="SUPFAM" id="SSF103473">
    <property type="entry name" value="MFS general substrate transporter"/>
    <property type="match status" value="1"/>
</dbReference>
<name>A0AA88RT66_9ASTE</name>
<evidence type="ECO:0000256" key="10">
    <source>
        <dbReference type="SAM" id="Phobius"/>
    </source>
</evidence>
<evidence type="ECO:0000256" key="4">
    <source>
        <dbReference type="ARBA" id="ARBA00022597"/>
    </source>
</evidence>
<dbReference type="InterPro" id="IPR005828">
    <property type="entry name" value="MFS_sugar_transport-like"/>
</dbReference>
<keyword evidence="7 10" id="KW-1133">Transmembrane helix</keyword>
<dbReference type="InterPro" id="IPR003663">
    <property type="entry name" value="Sugar/inositol_transpt"/>
</dbReference>
<evidence type="ECO:0000256" key="2">
    <source>
        <dbReference type="ARBA" id="ARBA00010992"/>
    </source>
</evidence>
<evidence type="ECO:0000256" key="9">
    <source>
        <dbReference type="ARBA" id="ARBA00044504"/>
    </source>
</evidence>
<feature type="domain" description="Major facilitator superfamily (MFS) profile" evidence="11">
    <location>
        <begin position="22"/>
        <end position="168"/>
    </location>
</feature>
<dbReference type="PANTHER" id="PTHR23500">
    <property type="entry name" value="SOLUTE CARRIER FAMILY 2, FACILITATED GLUCOSE TRANSPORTER"/>
    <property type="match status" value="1"/>
</dbReference>
<dbReference type="InterPro" id="IPR045262">
    <property type="entry name" value="STP/PLT_plant"/>
</dbReference>
<evidence type="ECO:0000313" key="12">
    <source>
        <dbReference type="EMBL" id="KAK2995749.1"/>
    </source>
</evidence>
<dbReference type="Proteomes" id="UP001187471">
    <property type="component" value="Unassembled WGS sequence"/>
</dbReference>
<proteinExistence type="inferred from homology"/>
<comment type="subcellular location">
    <subcellularLocation>
        <location evidence="1">Membrane</location>
        <topology evidence="1">Multi-pass membrane protein</topology>
    </subcellularLocation>
</comment>
<protein>
    <recommendedName>
        <fullName evidence="11">Major facilitator superfamily (MFS) profile domain-containing protein</fullName>
    </recommendedName>
</protein>
<dbReference type="PROSITE" id="PS50850">
    <property type="entry name" value="MFS"/>
    <property type="match status" value="1"/>
</dbReference>
<comment type="caution">
    <text evidence="12">The sequence shown here is derived from an EMBL/GenBank/DDBJ whole genome shotgun (WGS) entry which is preliminary data.</text>
</comment>
<gene>
    <name evidence="12" type="ORF">RJ640_007517</name>
</gene>
<evidence type="ECO:0000256" key="5">
    <source>
        <dbReference type="ARBA" id="ARBA00022692"/>
    </source>
</evidence>
<dbReference type="Gene3D" id="1.20.1250.20">
    <property type="entry name" value="MFS general substrate transporter like domains"/>
    <property type="match status" value="1"/>
</dbReference>
<dbReference type="Pfam" id="PF00083">
    <property type="entry name" value="Sugar_tr"/>
    <property type="match status" value="1"/>
</dbReference>
<dbReference type="EMBL" id="JAVXUO010000060">
    <property type="protein sequence ID" value="KAK2995749.1"/>
    <property type="molecule type" value="Genomic_DNA"/>
</dbReference>
<feature type="transmembrane region" description="Helical" evidence="10">
    <location>
        <begin position="12"/>
        <end position="35"/>
    </location>
</feature>
<dbReference type="GO" id="GO:0015293">
    <property type="term" value="F:symporter activity"/>
    <property type="evidence" value="ECO:0007669"/>
    <property type="project" value="UniProtKB-KW"/>
</dbReference>
<dbReference type="GO" id="GO:0016020">
    <property type="term" value="C:membrane"/>
    <property type="evidence" value="ECO:0007669"/>
    <property type="project" value="UniProtKB-SubCell"/>
</dbReference>
<evidence type="ECO:0000256" key="8">
    <source>
        <dbReference type="ARBA" id="ARBA00023136"/>
    </source>
</evidence>
<evidence type="ECO:0000256" key="7">
    <source>
        <dbReference type="ARBA" id="ARBA00022989"/>
    </source>
</evidence>
<dbReference type="AlphaFoldDB" id="A0AA88RT66"/>
<keyword evidence="13" id="KW-1185">Reference proteome</keyword>
<feature type="transmembrane region" description="Helical" evidence="10">
    <location>
        <begin position="100"/>
        <end position="115"/>
    </location>
</feature>
<accession>A0AA88RT66</accession>
<reference evidence="12" key="1">
    <citation type="submission" date="2022-12" db="EMBL/GenBank/DDBJ databases">
        <title>Draft genome assemblies for two species of Escallonia (Escalloniales).</title>
        <authorList>
            <person name="Chanderbali A."/>
            <person name="Dervinis C."/>
            <person name="Anghel I."/>
            <person name="Soltis D."/>
            <person name="Soltis P."/>
            <person name="Zapata F."/>
        </authorList>
    </citation>
    <scope>NUCLEOTIDE SEQUENCE</scope>
    <source>
        <strain evidence="12">UCBG92.1500</strain>
        <tissue evidence="12">Leaf</tissue>
    </source>
</reference>
<dbReference type="InterPro" id="IPR020846">
    <property type="entry name" value="MFS_dom"/>
</dbReference>
<keyword evidence="8 10" id="KW-0472">Membrane</keyword>
<keyword evidence="3" id="KW-0813">Transport</keyword>
<keyword evidence="5 10" id="KW-0812">Transmembrane</keyword>
<dbReference type="GO" id="GO:0015144">
    <property type="term" value="F:carbohydrate transmembrane transporter activity"/>
    <property type="evidence" value="ECO:0007669"/>
    <property type="project" value="InterPro"/>
</dbReference>
<comment type="similarity">
    <text evidence="9">Belongs to the major facilitator superfamily. Phosphate:H(+) symporter (TC 2.A.1.9) family.</text>
</comment>
<evidence type="ECO:0000313" key="13">
    <source>
        <dbReference type="Proteomes" id="UP001187471"/>
    </source>
</evidence>
<dbReference type="PANTHER" id="PTHR23500:SF574">
    <property type="entry name" value="SUGAR TRANSPORT PROTEIN 1"/>
    <property type="match status" value="1"/>
</dbReference>
<evidence type="ECO:0000256" key="3">
    <source>
        <dbReference type="ARBA" id="ARBA00022448"/>
    </source>
</evidence>